<evidence type="ECO:0000313" key="6">
    <source>
        <dbReference type="Proteomes" id="UP000002630"/>
    </source>
</evidence>
<dbReference type="Gene3D" id="2.60.120.330">
    <property type="entry name" value="B-lactam Antibiotic, Isopenicillin N Synthase, Chain"/>
    <property type="match status" value="1"/>
</dbReference>
<evidence type="ECO:0000256" key="1">
    <source>
        <dbReference type="ARBA" id="ARBA00007730"/>
    </source>
</evidence>
<dbReference type="OrthoDB" id="438431at2759"/>
<keyword evidence="3" id="KW-0560">Oxidoreductase</keyword>
<dbReference type="EMBL" id="FN649742">
    <property type="protein sequence ID" value="CBJ29048.1"/>
    <property type="molecule type" value="Genomic_DNA"/>
</dbReference>
<keyword evidence="6" id="KW-1185">Reference proteome</keyword>
<evidence type="ECO:0000259" key="4">
    <source>
        <dbReference type="Pfam" id="PF05118"/>
    </source>
</evidence>
<dbReference type="PANTHER" id="PTHR46332:SF5">
    <property type="entry name" value="ASPARTATE BETA-HYDROXYLASE DOMAIN CONTAINING 2"/>
    <property type="match status" value="1"/>
</dbReference>
<dbReference type="InterPro" id="IPR007803">
    <property type="entry name" value="Asp/Arg/Pro-Hydrxlase"/>
</dbReference>
<dbReference type="InParanoid" id="D7FJE5"/>
<comment type="similarity">
    <text evidence="1">Belongs to the aspartyl/asparaginyl beta-hydroxylase family.</text>
</comment>
<name>D7FJE5_ECTSI</name>
<dbReference type="EMBL" id="FN647953">
    <property type="protein sequence ID" value="CBJ29048.1"/>
    <property type="molecule type" value="Genomic_DNA"/>
</dbReference>
<dbReference type="InterPro" id="IPR051821">
    <property type="entry name" value="Asp/Asn_beta-hydroxylase"/>
</dbReference>
<dbReference type="Pfam" id="PF05118">
    <property type="entry name" value="Asp_Arg_Hydrox"/>
    <property type="match status" value="1"/>
</dbReference>
<dbReference type="PANTHER" id="PTHR46332">
    <property type="entry name" value="ASPARTATE BETA-HYDROXYLASE DOMAIN-CONTAINING PROTEIN 2"/>
    <property type="match status" value="1"/>
</dbReference>
<organism evidence="5 6">
    <name type="scientific">Ectocarpus siliculosus</name>
    <name type="common">Brown alga</name>
    <name type="synonym">Conferva siliculosa</name>
    <dbReference type="NCBI Taxonomy" id="2880"/>
    <lineage>
        <taxon>Eukaryota</taxon>
        <taxon>Sar</taxon>
        <taxon>Stramenopiles</taxon>
        <taxon>Ochrophyta</taxon>
        <taxon>PX clade</taxon>
        <taxon>Phaeophyceae</taxon>
        <taxon>Ectocarpales</taxon>
        <taxon>Ectocarpaceae</taxon>
        <taxon>Ectocarpus</taxon>
    </lineage>
</organism>
<keyword evidence="2" id="KW-0223">Dioxygenase</keyword>
<feature type="domain" description="Aspartyl/asparaginy/proline hydroxylase" evidence="4">
    <location>
        <begin position="22"/>
        <end position="131"/>
    </location>
</feature>
<dbReference type="GO" id="GO:0016020">
    <property type="term" value="C:membrane"/>
    <property type="evidence" value="ECO:0007669"/>
    <property type="project" value="TreeGrafter"/>
</dbReference>
<dbReference type="eggNOG" id="ENOG502S66E">
    <property type="taxonomic scope" value="Eukaryota"/>
</dbReference>
<dbReference type="AlphaFoldDB" id="D7FJE5"/>
<dbReference type="Proteomes" id="UP000002630">
    <property type="component" value="Linkage Group LG17"/>
</dbReference>
<gene>
    <name evidence="5" type="ORF">Esi_0133_0049</name>
</gene>
<reference evidence="5 6" key="1">
    <citation type="journal article" date="2010" name="Nature">
        <title>The Ectocarpus genome and the independent evolution of multicellularity in brown algae.</title>
        <authorList>
            <person name="Cock J.M."/>
            <person name="Sterck L."/>
            <person name="Rouze P."/>
            <person name="Scornet D."/>
            <person name="Allen A.E."/>
            <person name="Amoutzias G."/>
            <person name="Anthouard V."/>
            <person name="Artiguenave F."/>
            <person name="Aury J.M."/>
            <person name="Badger J.H."/>
            <person name="Beszteri B."/>
            <person name="Billiau K."/>
            <person name="Bonnet E."/>
            <person name="Bothwell J.H."/>
            <person name="Bowler C."/>
            <person name="Boyen C."/>
            <person name="Brownlee C."/>
            <person name="Carrano C.J."/>
            <person name="Charrier B."/>
            <person name="Cho G.Y."/>
            <person name="Coelho S.M."/>
            <person name="Collen J."/>
            <person name="Corre E."/>
            <person name="Da Silva C."/>
            <person name="Delage L."/>
            <person name="Delaroque N."/>
            <person name="Dittami S.M."/>
            <person name="Doulbeau S."/>
            <person name="Elias M."/>
            <person name="Farnham G."/>
            <person name="Gachon C.M."/>
            <person name="Gschloessl B."/>
            <person name="Heesch S."/>
            <person name="Jabbari K."/>
            <person name="Jubin C."/>
            <person name="Kawai H."/>
            <person name="Kimura K."/>
            <person name="Kloareg B."/>
            <person name="Kupper F.C."/>
            <person name="Lang D."/>
            <person name="Le Bail A."/>
            <person name="Leblanc C."/>
            <person name="Lerouge P."/>
            <person name="Lohr M."/>
            <person name="Lopez P.J."/>
            <person name="Martens C."/>
            <person name="Maumus F."/>
            <person name="Michel G."/>
            <person name="Miranda-Saavedra D."/>
            <person name="Morales J."/>
            <person name="Moreau H."/>
            <person name="Motomura T."/>
            <person name="Nagasato C."/>
            <person name="Napoli C.A."/>
            <person name="Nelson D.R."/>
            <person name="Nyvall-Collen P."/>
            <person name="Peters A.F."/>
            <person name="Pommier C."/>
            <person name="Potin P."/>
            <person name="Poulain J."/>
            <person name="Quesneville H."/>
            <person name="Read B."/>
            <person name="Rensing S.A."/>
            <person name="Ritter A."/>
            <person name="Rousvoal S."/>
            <person name="Samanta M."/>
            <person name="Samson G."/>
            <person name="Schroeder D.C."/>
            <person name="Segurens B."/>
            <person name="Strittmatter M."/>
            <person name="Tonon T."/>
            <person name="Tregear J.W."/>
            <person name="Valentin K."/>
            <person name="von Dassow P."/>
            <person name="Yamagishi T."/>
            <person name="Van de Peer Y."/>
            <person name="Wincker P."/>
        </authorList>
    </citation>
    <scope>NUCLEOTIDE SEQUENCE [LARGE SCALE GENOMIC DNA]</scope>
    <source>
        <strain evidence="6">Ec32 / CCAP1310/4</strain>
    </source>
</reference>
<dbReference type="STRING" id="2880.D7FJE5"/>
<evidence type="ECO:0000256" key="2">
    <source>
        <dbReference type="ARBA" id="ARBA00022964"/>
    </source>
</evidence>
<dbReference type="GO" id="GO:0051213">
    <property type="term" value="F:dioxygenase activity"/>
    <property type="evidence" value="ECO:0007669"/>
    <property type="project" value="UniProtKB-KW"/>
</dbReference>
<dbReference type="InterPro" id="IPR027443">
    <property type="entry name" value="IPNS-like_sf"/>
</dbReference>
<accession>D7FJE5</accession>
<proteinExistence type="inferred from homology"/>
<dbReference type="SUPFAM" id="SSF51197">
    <property type="entry name" value="Clavaminate synthase-like"/>
    <property type="match status" value="1"/>
</dbReference>
<evidence type="ECO:0000256" key="3">
    <source>
        <dbReference type="ARBA" id="ARBA00023002"/>
    </source>
</evidence>
<sequence length="155" mass="17289">MGCKRVFPFVHTFPAYDEARRTWIDSTCGRCPATAAILRRLPNIRTALFSRLGGGSRISGHRGWADLANHVLRCHLPLKVPSDGPCGLWVNEEVRHHVEGEIIVFDDSKLHKAFNESSEERLVLIVDILRPPGVPLGTADGEHTPELDAFIDAFR</sequence>
<protein>
    <recommendedName>
        <fullName evidence="4">Aspartyl/asparaginy/proline hydroxylase domain-containing protein</fullName>
    </recommendedName>
</protein>
<evidence type="ECO:0000313" key="5">
    <source>
        <dbReference type="EMBL" id="CBJ29048.1"/>
    </source>
</evidence>